<dbReference type="Gene3D" id="3.40.190.10">
    <property type="entry name" value="Periplasmic binding protein-like II"/>
    <property type="match status" value="2"/>
</dbReference>
<feature type="domain" description="PBP" evidence="9">
    <location>
        <begin position="37"/>
        <end position="271"/>
    </location>
</feature>
<dbReference type="GO" id="GO:0005886">
    <property type="term" value="C:plasma membrane"/>
    <property type="evidence" value="ECO:0007669"/>
    <property type="project" value="UniProtKB-SubCell"/>
</dbReference>
<evidence type="ECO:0000256" key="6">
    <source>
        <dbReference type="ARBA" id="ARBA00022729"/>
    </source>
</evidence>
<keyword evidence="8" id="KW-0449">Lipoprotein</keyword>
<evidence type="ECO:0000313" key="10">
    <source>
        <dbReference type="EMBL" id="AHF08431.1"/>
    </source>
</evidence>
<dbReference type="STRING" id="871968.DESME_02610"/>
<evidence type="ECO:0000256" key="8">
    <source>
        <dbReference type="ARBA" id="ARBA00023288"/>
    </source>
</evidence>
<keyword evidence="7" id="KW-0564">Palmitate</keyword>
<proteinExistence type="inferred from homology"/>
<dbReference type="PANTHER" id="PTHR30570:SF1">
    <property type="entry name" value="PHOSPHATE-BINDING PROTEIN PSTS"/>
    <property type="match status" value="1"/>
</dbReference>
<evidence type="ECO:0000256" key="7">
    <source>
        <dbReference type="ARBA" id="ARBA00023139"/>
    </source>
</evidence>
<evidence type="ECO:0000256" key="1">
    <source>
        <dbReference type="ARBA" id="ARBA00002841"/>
    </source>
</evidence>
<dbReference type="OrthoDB" id="9790048at2"/>
<gene>
    <name evidence="10" type="ORF">DESME_02610</name>
</gene>
<protein>
    <recommendedName>
        <fullName evidence="9">PBP domain-containing protein</fullName>
    </recommendedName>
</protein>
<keyword evidence="5" id="KW-0592">Phosphate transport</keyword>
<dbReference type="eggNOG" id="COG0226">
    <property type="taxonomic scope" value="Bacteria"/>
</dbReference>
<reference evidence="10 11" key="1">
    <citation type="submission" date="2013-12" db="EMBL/GenBank/DDBJ databases">
        <authorList>
            <consortium name="DOE Joint Genome Institute"/>
            <person name="Smidt H."/>
            <person name="Huntemann M."/>
            <person name="Han J."/>
            <person name="Chen A."/>
            <person name="Kyrpides N."/>
            <person name="Mavromatis K."/>
            <person name="Markowitz V."/>
            <person name="Palaniappan K."/>
            <person name="Ivanova N."/>
            <person name="Schaumberg A."/>
            <person name="Pati A."/>
            <person name="Liolios K."/>
            <person name="Nordberg H.P."/>
            <person name="Cantor M.N."/>
            <person name="Hua S.X."/>
            <person name="Woyke T."/>
        </authorList>
    </citation>
    <scope>NUCLEOTIDE SEQUENCE [LARGE SCALE GENOMIC DNA]</scope>
    <source>
        <strain evidence="11">DSM 15288</strain>
    </source>
</reference>
<dbReference type="InterPro" id="IPR024370">
    <property type="entry name" value="PBP_domain"/>
</dbReference>
<dbReference type="InterPro" id="IPR050811">
    <property type="entry name" value="Phosphate_ABC_transporter"/>
</dbReference>
<organism evidence="10 11">
    <name type="scientific">Desulfitobacterium metallireducens DSM 15288</name>
    <dbReference type="NCBI Taxonomy" id="871968"/>
    <lineage>
        <taxon>Bacteria</taxon>
        <taxon>Bacillati</taxon>
        <taxon>Bacillota</taxon>
        <taxon>Clostridia</taxon>
        <taxon>Eubacteriales</taxon>
        <taxon>Desulfitobacteriaceae</taxon>
        <taxon>Desulfitobacterium</taxon>
    </lineage>
</organism>
<keyword evidence="6" id="KW-0732">Signal</keyword>
<dbReference type="EMBL" id="CP007032">
    <property type="protein sequence ID" value="AHF08431.1"/>
    <property type="molecule type" value="Genomic_DNA"/>
</dbReference>
<comment type="similarity">
    <text evidence="3">Belongs to the PstS family.</text>
</comment>
<dbReference type="KEGG" id="dmt:DESME_02610"/>
<keyword evidence="11" id="KW-1185">Reference proteome</keyword>
<dbReference type="Pfam" id="PF12849">
    <property type="entry name" value="PBP_like_2"/>
    <property type="match status" value="1"/>
</dbReference>
<dbReference type="Proteomes" id="UP000010847">
    <property type="component" value="Chromosome"/>
</dbReference>
<evidence type="ECO:0000256" key="5">
    <source>
        <dbReference type="ARBA" id="ARBA00022592"/>
    </source>
</evidence>
<comment type="function">
    <text evidence="1">Part of the ABC transporter complex PstSACB involved in phosphate import.</text>
</comment>
<name>W0EH85_9FIRM</name>
<keyword evidence="5" id="KW-0813">Transport</keyword>
<evidence type="ECO:0000256" key="4">
    <source>
        <dbReference type="ARBA" id="ARBA00011529"/>
    </source>
</evidence>
<dbReference type="PROSITE" id="PS51257">
    <property type="entry name" value="PROKAR_LIPOPROTEIN"/>
    <property type="match status" value="1"/>
</dbReference>
<evidence type="ECO:0000313" key="11">
    <source>
        <dbReference type="Proteomes" id="UP000010847"/>
    </source>
</evidence>
<dbReference type="AlphaFoldDB" id="W0EH85"/>
<dbReference type="RefSeq" id="WP_006717338.1">
    <property type="nucleotide sequence ID" value="NZ_CP007032.1"/>
</dbReference>
<evidence type="ECO:0000259" key="9">
    <source>
        <dbReference type="Pfam" id="PF12849"/>
    </source>
</evidence>
<comment type="subunit">
    <text evidence="4">The complex is composed of two ATP-binding proteins (PstB), two transmembrane proteins (PstC and PstA) and a solute-binding protein (PstS).</text>
</comment>
<dbReference type="PANTHER" id="PTHR30570">
    <property type="entry name" value="PERIPLASMIC PHOSPHATE BINDING COMPONENT OF PHOSPHATE ABC TRANSPORTER"/>
    <property type="match status" value="1"/>
</dbReference>
<sequence>MLKKLRRLFLLSGLVLTLILLLTACGTKNTPEPVDEKTHTNFTVAGSGSNLPITQRLIEGYMKKSGQTITLPKSIGSGGAIKALRNNAIDLGLLSRPLKPEEVDQGLKQIPYARVAVVIGVHPSVLEEQITGDDLAAIFKGTKSQWRNGQNVILFSREEGDSTNEVLKKEIPGFKEALTESLEAKRWQVSFTDEEEAQAITQTKNSIGFTDSAALAVEKHEIKPLLFDGIQPTIENVEKGTYKLSKDIYFAYKEPLSKEAQTFLEYVWSNEGQEIIRSAHGIPLGK</sequence>
<evidence type="ECO:0000256" key="3">
    <source>
        <dbReference type="ARBA" id="ARBA00008725"/>
    </source>
</evidence>
<accession>W0EH85</accession>
<evidence type="ECO:0000256" key="2">
    <source>
        <dbReference type="ARBA" id="ARBA00004193"/>
    </source>
</evidence>
<comment type="subcellular location">
    <subcellularLocation>
        <location evidence="2">Cell membrane</location>
        <topology evidence="2">Lipid-anchor</topology>
    </subcellularLocation>
</comment>
<dbReference type="HOGENOM" id="CLU_026228_7_1_9"/>
<dbReference type="SUPFAM" id="SSF53850">
    <property type="entry name" value="Periplasmic binding protein-like II"/>
    <property type="match status" value="1"/>
</dbReference>
<dbReference type="GO" id="GO:0006817">
    <property type="term" value="P:phosphate ion transport"/>
    <property type="evidence" value="ECO:0007669"/>
    <property type="project" value="UniProtKB-KW"/>
</dbReference>